<keyword evidence="3" id="KW-1185">Reference proteome</keyword>
<reference evidence="3" key="1">
    <citation type="journal article" date="2019" name="Int. J. Syst. Evol. Microbiol.">
        <title>The Global Catalogue of Microorganisms (GCM) 10K type strain sequencing project: providing services to taxonomists for standard genome sequencing and annotation.</title>
        <authorList>
            <consortium name="The Broad Institute Genomics Platform"/>
            <consortium name="The Broad Institute Genome Sequencing Center for Infectious Disease"/>
            <person name="Wu L."/>
            <person name="Ma J."/>
        </authorList>
    </citation>
    <scope>NUCLEOTIDE SEQUENCE [LARGE SCALE GENOMIC DNA]</scope>
    <source>
        <strain evidence="3">NBRC 111981</strain>
    </source>
</reference>
<dbReference type="Proteomes" id="UP001156627">
    <property type="component" value="Unassembled WGS sequence"/>
</dbReference>
<keyword evidence="1" id="KW-0175">Coiled coil</keyword>
<evidence type="ECO:0000313" key="3">
    <source>
        <dbReference type="Proteomes" id="UP001156627"/>
    </source>
</evidence>
<feature type="coiled-coil region" evidence="1">
    <location>
        <begin position="559"/>
        <end position="586"/>
    </location>
</feature>
<dbReference type="EMBL" id="BSOA01000044">
    <property type="protein sequence ID" value="GLQ89923.1"/>
    <property type="molecule type" value="Genomic_DNA"/>
</dbReference>
<gene>
    <name evidence="2" type="ORF">GCM10007898_34980</name>
</gene>
<organism evidence="2 3">
    <name type="scientific">Dyella flagellata</name>
    <dbReference type="NCBI Taxonomy" id="1867833"/>
    <lineage>
        <taxon>Bacteria</taxon>
        <taxon>Pseudomonadati</taxon>
        <taxon>Pseudomonadota</taxon>
        <taxon>Gammaproteobacteria</taxon>
        <taxon>Lysobacterales</taxon>
        <taxon>Rhodanobacteraceae</taxon>
        <taxon>Dyella</taxon>
    </lineage>
</organism>
<dbReference type="RefSeq" id="WP_284333359.1">
    <property type="nucleotide sequence ID" value="NZ_BSOA01000044.1"/>
</dbReference>
<proteinExistence type="predicted"/>
<accession>A0ABQ5XHB3</accession>
<evidence type="ECO:0000256" key="1">
    <source>
        <dbReference type="SAM" id="Coils"/>
    </source>
</evidence>
<protein>
    <submittedName>
        <fullName evidence="2">Uncharacterized protein</fullName>
    </submittedName>
</protein>
<name>A0ABQ5XHB3_9GAMM</name>
<comment type="caution">
    <text evidence="2">The sequence shown here is derived from an EMBL/GenBank/DDBJ whole genome shotgun (WGS) entry which is preliminary data.</text>
</comment>
<evidence type="ECO:0000313" key="2">
    <source>
        <dbReference type="EMBL" id="GLQ89923.1"/>
    </source>
</evidence>
<sequence>MATTSPIYTRGSISLPDCNSTPMCDTTPACPACGGLECLCRPRFFAGQLLTDEDLNRLDHYIVAKNRLHNRYLVGTGVACGLEVVCDGCATQRGSGKVTVKPGYAVSPCGNDIVVCNNVTVDVCALIAQCRPQTDSDCSDLFAEKNTATLTENQCDAGSEDWVLAICYTEKPSRGVGALHESANGPSCSCGGSGGSGGCSCGGTTSSTNSCGCQSSSANKSATTTPKRTSVSCEPTLICEGYSFKAYKIPRNALNQRSYGALMKRYLCCIKPMLDELQGSFGDNRFAEEQLYGKLSSLRDALAEFIQEQGFYDCELAARLGAVGIPAPLTGANGNETNWQKQADSYAYAMNGLSKVAAEIKQKCLCAALLPPCPAQAMADCVPLATITVSTGTCRVSKVCNVSVRDFLPTWPNIQYWLSAFSTRYGSLFDMLHRYLELMCCNTRSWGHGVNIKYEQNGYVMSAQPATAKLDEVNNTPPAFATLLSDALAHPEHRIDSQSLFLATLGLHDAYDKPLLSDEEMSHPTEALLISQVIAPWLRDLSPKPAQNGTTASNEAVNVNDLASQIDALKKQVADQQAQIAKLSSNTKP</sequence>